<gene>
    <name evidence="2" type="ORF">J3Q64DRAFT_1728854</name>
</gene>
<protein>
    <submittedName>
        <fullName evidence="2">Uncharacterized protein</fullName>
    </submittedName>
</protein>
<organism evidence="2 3">
    <name type="scientific">Phycomyces blakesleeanus</name>
    <dbReference type="NCBI Taxonomy" id="4837"/>
    <lineage>
        <taxon>Eukaryota</taxon>
        <taxon>Fungi</taxon>
        <taxon>Fungi incertae sedis</taxon>
        <taxon>Mucoromycota</taxon>
        <taxon>Mucoromycotina</taxon>
        <taxon>Mucoromycetes</taxon>
        <taxon>Mucorales</taxon>
        <taxon>Phycomycetaceae</taxon>
        <taxon>Phycomyces</taxon>
    </lineage>
</organism>
<evidence type="ECO:0000313" key="3">
    <source>
        <dbReference type="Proteomes" id="UP001448207"/>
    </source>
</evidence>
<accession>A0ABR3B8E3</accession>
<evidence type="ECO:0000313" key="2">
    <source>
        <dbReference type="EMBL" id="KAL0090225.1"/>
    </source>
</evidence>
<feature type="region of interest" description="Disordered" evidence="1">
    <location>
        <begin position="1"/>
        <end position="151"/>
    </location>
</feature>
<feature type="region of interest" description="Disordered" evidence="1">
    <location>
        <begin position="234"/>
        <end position="309"/>
    </location>
</feature>
<feature type="compositionally biased region" description="Low complexity" evidence="1">
    <location>
        <begin position="23"/>
        <end position="68"/>
    </location>
</feature>
<keyword evidence="3" id="KW-1185">Reference proteome</keyword>
<feature type="compositionally biased region" description="Polar residues" evidence="1">
    <location>
        <begin position="1"/>
        <end position="13"/>
    </location>
</feature>
<sequence length="309" mass="34262">MKRFSDNSNPSLNSKRHCKSDGSTSNSTSTSTPTPAPAPSSTLNTTTNTTAPTTPTTPVPTDDTNNPPLSQDSAMPVNSTETTNQPTCAGPTVTNSSQDNQETHQETHQETSQETKLAQEEQGKNKEKESKEEKEKDDNEESKLKEAESHTNTMTASILNYIKSMVESMEQRDIEACLKSRLTKETLDTLDPVHVEMATFLDSTLKQIAQRQLDLETENLRYRIAIQQQHQMLTSHYDPEEDTDPPPPDLNRQETHDNNATSEEGISTVQNTSMLEQMQSSYNQLLTLPTTSPGIGYFGKLKSPPTKTN</sequence>
<reference evidence="2 3" key="1">
    <citation type="submission" date="2024-04" db="EMBL/GenBank/DDBJ databases">
        <title>Symmetric and asymmetric DNA N6-adenine methylation regulates different biological responses in Mucorales.</title>
        <authorList>
            <consortium name="Lawrence Berkeley National Laboratory"/>
            <person name="Lax C."/>
            <person name="Mondo S.J."/>
            <person name="Osorio-Concepcion M."/>
            <person name="Muszewska A."/>
            <person name="Corrochano-Luque M."/>
            <person name="Gutierrez G."/>
            <person name="Riley R."/>
            <person name="Lipzen A."/>
            <person name="Guo J."/>
            <person name="Hundley H."/>
            <person name="Amirebrahimi M."/>
            <person name="Ng V."/>
            <person name="Lorenzo-Gutierrez D."/>
            <person name="Binder U."/>
            <person name="Yang J."/>
            <person name="Song Y."/>
            <person name="Canovas D."/>
            <person name="Navarro E."/>
            <person name="Freitag M."/>
            <person name="Gabaldon T."/>
            <person name="Grigoriev I.V."/>
            <person name="Corrochano L.M."/>
            <person name="Nicolas F.E."/>
            <person name="Garre V."/>
        </authorList>
    </citation>
    <scope>NUCLEOTIDE SEQUENCE [LARGE SCALE GENOMIC DNA]</scope>
    <source>
        <strain evidence="2 3">L51</strain>
    </source>
</reference>
<dbReference type="Proteomes" id="UP001448207">
    <property type="component" value="Unassembled WGS sequence"/>
</dbReference>
<name>A0ABR3B8E3_PHYBL</name>
<feature type="compositionally biased region" description="Basic and acidic residues" evidence="1">
    <location>
        <begin position="101"/>
        <end position="149"/>
    </location>
</feature>
<feature type="compositionally biased region" description="Polar residues" evidence="1">
    <location>
        <begin position="258"/>
        <end position="293"/>
    </location>
</feature>
<feature type="compositionally biased region" description="Polar residues" evidence="1">
    <location>
        <begin position="69"/>
        <end position="100"/>
    </location>
</feature>
<proteinExistence type="predicted"/>
<dbReference type="EMBL" id="JBCLYO010000004">
    <property type="protein sequence ID" value="KAL0090225.1"/>
    <property type="molecule type" value="Genomic_DNA"/>
</dbReference>
<evidence type="ECO:0000256" key="1">
    <source>
        <dbReference type="SAM" id="MobiDB-lite"/>
    </source>
</evidence>
<comment type="caution">
    <text evidence="2">The sequence shown here is derived from an EMBL/GenBank/DDBJ whole genome shotgun (WGS) entry which is preliminary data.</text>
</comment>